<comment type="caution">
    <text evidence="2">The sequence shown here is derived from an EMBL/GenBank/DDBJ whole genome shotgun (WGS) entry which is preliminary data.</text>
</comment>
<keyword evidence="3" id="KW-1185">Reference proteome</keyword>
<dbReference type="AlphaFoldDB" id="A0A4R7VSQ6"/>
<keyword evidence="2" id="KW-0808">Transferase</keyword>
<dbReference type="Proteomes" id="UP000294927">
    <property type="component" value="Unassembled WGS sequence"/>
</dbReference>
<evidence type="ECO:0000313" key="3">
    <source>
        <dbReference type="Proteomes" id="UP000294927"/>
    </source>
</evidence>
<dbReference type="Pfam" id="PF01636">
    <property type="entry name" value="APH"/>
    <property type="match status" value="1"/>
</dbReference>
<evidence type="ECO:0000313" key="2">
    <source>
        <dbReference type="EMBL" id="TDV52247.1"/>
    </source>
</evidence>
<reference evidence="2 3" key="1">
    <citation type="submission" date="2019-03" db="EMBL/GenBank/DDBJ databases">
        <title>Genomic Encyclopedia of Archaeal and Bacterial Type Strains, Phase II (KMG-II): from individual species to whole genera.</title>
        <authorList>
            <person name="Goeker M."/>
        </authorList>
    </citation>
    <scope>NUCLEOTIDE SEQUENCE [LARGE SCALE GENOMIC DNA]</scope>
    <source>
        <strain evidence="2 3">DSM 45499</strain>
    </source>
</reference>
<evidence type="ECO:0000259" key="1">
    <source>
        <dbReference type="Pfam" id="PF01636"/>
    </source>
</evidence>
<accession>A0A4R7VSQ6</accession>
<dbReference type="GO" id="GO:0016740">
    <property type="term" value="F:transferase activity"/>
    <property type="evidence" value="ECO:0007669"/>
    <property type="project" value="UniProtKB-KW"/>
</dbReference>
<sequence>MMIVSPTRAAVTAATSLGVVCDDPVVLHDGSNVVVHLRPAPVVARVATLTASIRPGIGSWFRRDALVARHLASRGVLATTPIEPAVHVDGYTVGLWRYETHDPSHVISPGEVATRLYDLHVALADLDAALPRLSPFSDLRHAFRLVEGVLPAAETLRTEAGRLEETLSRFPTRPLHGDAHPGNLLATPSGLMWNDFEDTWLGPLGWDLSCLATSGRVDGAAAVAAYPGSVPAEELDACVELRTLFGVVWRFVMATRFPARRAEADEHLSRWLADRVT</sequence>
<dbReference type="InterPro" id="IPR011009">
    <property type="entry name" value="Kinase-like_dom_sf"/>
</dbReference>
<dbReference type="Gene3D" id="3.90.1200.10">
    <property type="match status" value="1"/>
</dbReference>
<dbReference type="EMBL" id="SOCP01000005">
    <property type="protein sequence ID" value="TDV52247.1"/>
    <property type="molecule type" value="Genomic_DNA"/>
</dbReference>
<organism evidence="2 3">
    <name type="scientific">Actinophytocola oryzae</name>
    <dbReference type="NCBI Taxonomy" id="502181"/>
    <lineage>
        <taxon>Bacteria</taxon>
        <taxon>Bacillati</taxon>
        <taxon>Actinomycetota</taxon>
        <taxon>Actinomycetes</taxon>
        <taxon>Pseudonocardiales</taxon>
        <taxon>Pseudonocardiaceae</taxon>
    </lineage>
</organism>
<feature type="domain" description="Aminoglycoside phosphotransferase" evidence="1">
    <location>
        <begin position="67"/>
        <end position="225"/>
    </location>
</feature>
<proteinExistence type="predicted"/>
<name>A0A4R7VSQ6_9PSEU</name>
<dbReference type="SUPFAM" id="SSF56112">
    <property type="entry name" value="Protein kinase-like (PK-like)"/>
    <property type="match status" value="1"/>
</dbReference>
<gene>
    <name evidence="2" type="ORF">CLV71_105379</name>
</gene>
<dbReference type="InterPro" id="IPR002575">
    <property type="entry name" value="Aminoglycoside_PTrfase"/>
</dbReference>
<protein>
    <submittedName>
        <fullName evidence="2">Phosphotransferase family enzyme</fullName>
    </submittedName>
</protein>